<feature type="transmembrane region" description="Helical" evidence="1">
    <location>
        <begin position="174"/>
        <end position="198"/>
    </location>
</feature>
<feature type="transmembrane region" description="Helical" evidence="1">
    <location>
        <begin position="111"/>
        <end position="133"/>
    </location>
</feature>
<keyword evidence="1" id="KW-0472">Membrane</keyword>
<organism evidence="2 3">
    <name type="scientific">Natronolimnohabitans innermongolicus JCM 12255</name>
    <dbReference type="NCBI Taxonomy" id="1227499"/>
    <lineage>
        <taxon>Archaea</taxon>
        <taxon>Methanobacteriati</taxon>
        <taxon>Methanobacteriota</taxon>
        <taxon>Stenosarchaea group</taxon>
        <taxon>Halobacteria</taxon>
        <taxon>Halobacteriales</taxon>
        <taxon>Natrialbaceae</taxon>
        <taxon>Natronolimnohabitans</taxon>
    </lineage>
</organism>
<dbReference type="PANTHER" id="PTHR43471">
    <property type="entry name" value="ABC TRANSPORTER PERMEASE"/>
    <property type="match status" value="1"/>
</dbReference>
<sequence length="292" mass="30501">MTWLTVAKKDFRDAVQSRALWALVGVFVLVSLLSTYAYVEVPEMFGSPAGATFGGLLFFTVGLTGLFVPLAAIVVCYKSLAGERELGSIKLLLSLPTTRGQVLAGKVAGRAAVLAFGLGVGLVVGLGFGSLLLGTFDAVAALTFVLVTLAFGAIYATIIVSISATTGSTSRATTLSLGFFVVFELLWDVVPMGILYVVEGFSFPTTMPDWIFPVMQLAPSSAYFSTIVALLPDLADTVGAEPAQTGVGVEAGGTDTGFEGFFTSPEVGIVVLAFWLVVPLAIGYYRFAGSDL</sequence>
<evidence type="ECO:0000313" key="3">
    <source>
        <dbReference type="Proteomes" id="UP000011602"/>
    </source>
</evidence>
<dbReference type="PATRIC" id="fig|1227499.3.peg.3118"/>
<dbReference type="Proteomes" id="UP000011602">
    <property type="component" value="Unassembled WGS sequence"/>
</dbReference>
<dbReference type="GO" id="GO:0005886">
    <property type="term" value="C:plasma membrane"/>
    <property type="evidence" value="ECO:0007669"/>
    <property type="project" value="UniProtKB-SubCell"/>
</dbReference>
<reference evidence="2 3" key="1">
    <citation type="journal article" date="2014" name="PLoS Genet.">
        <title>Phylogenetically driven sequencing of extremely halophilic archaea reveals strategies for static and dynamic osmo-response.</title>
        <authorList>
            <person name="Becker E.A."/>
            <person name="Seitzer P.M."/>
            <person name="Tritt A."/>
            <person name="Larsen D."/>
            <person name="Krusor M."/>
            <person name="Yao A.I."/>
            <person name="Wu D."/>
            <person name="Madern D."/>
            <person name="Eisen J.A."/>
            <person name="Darling A.E."/>
            <person name="Facciotti M.T."/>
        </authorList>
    </citation>
    <scope>NUCLEOTIDE SEQUENCE [LARGE SCALE GENOMIC DNA]</scope>
    <source>
        <strain evidence="2 3">JCM 12255</strain>
    </source>
</reference>
<keyword evidence="1" id="KW-0812">Transmembrane</keyword>
<dbReference type="AlphaFoldDB" id="L9WU58"/>
<dbReference type="EMBL" id="AOHZ01000071">
    <property type="protein sequence ID" value="ELY52957.1"/>
    <property type="molecule type" value="Genomic_DNA"/>
</dbReference>
<dbReference type="eggNOG" id="arCOG02438">
    <property type="taxonomic scope" value="Archaea"/>
</dbReference>
<comment type="caution">
    <text evidence="2">The sequence shown here is derived from an EMBL/GenBank/DDBJ whole genome shotgun (WGS) entry which is preliminary data.</text>
</comment>
<name>L9WU58_9EURY</name>
<evidence type="ECO:0000256" key="1">
    <source>
        <dbReference type="SAM" id="Phobius"/>
    </source>
</evidence>
<gene>
    <name evidence="2" type="ORF">C493_15208</name>
</gene>
<dbReference type="STRING" id="1227499.C493_15208"/>
<dbReference type="Pfam" id="PF12679">
    <property type="entry name" value="ABC2_membrane_2"/>
    <property type="match status" value="1"/>
</dbReference>
<accession>L9WU58</accession>
<dbReference type="GO" id="GO:0140359">
    <property type="term" value="F:ABC-type transporter activity"/>
    <property type="evidence" value="ECO:0007669"/>
    <property type="project" value="InterPro"/>
</dbReference>
<feature type="transmembrane region" description="Helical" evidence="1">
    <location>
        <begin position="267"/>
        <end position="287"/>
    </location>
</feature>
<dbReference type="PANTHER" id="PTHR43471:SF1">
    <property type="entry name" value="ABC TRANSPORTER PERMEASE PROTEIN NOSY-RELATED"/>
    <property type="match status" value="1"/>
</dbReference>
<dbReference type="OrthoDB" id="86287at2157"/>
<evidence type="ECO:0000313" key="2">
    <source>
        <dbReference type="EMBL" id="ELY52957.1"/>
    </source>
</evidence>
<feature type="transmembrane region" description="Helical" evidence="1">
    <location>
        <begin position="139"/>
        <end position="162"/>
    </location>
</feature>
<proteinExistence type="predicted"/>
<feature type="transmembrane region" description="Helical" evidence="1">
    <location>
        <begin position="20"/>
        <end position="39"/>
    </location>
</feature>
<keyword evidence="3" id="KW-1185">Reference proteome</keyword>
<feature type="transmembrane region" description="Helical" evidence="1">
    <location>
        <begin position="51"/>
        <end position="77"/>
    </location>
</feature>
<keyword evidence="1" id="KW-1133">Transmembrane helix</keyword>
<protein>
    <submittedName>
        <fullName evidence="2">ABC transporter</fullName>
    </submittedName>
</protein>
<dbReference type="RefSeq" id="WP_007260307.1">
    <property type="nucleotide sequence ID" value="NZ_AOHZ01000071.1"/>
</dbReference>